<dbReference type="EMBL" id="AGUE01000057">
    <property type="protein sequence ID" value="EHL01248.1"/>
    <property type="molecule type" value="Genomic_DNA"/>
</dbReference>
<reference evidence="2 3" key="1">
    <citation type="journal article" date="2012" name="Eukaryot. Cell">
        <title>Genome sequence of the fungus Glarea lozoyensis: the first genome sequence of a species from the Helotiaceae family.</title>
        <authorList>
            <person name="Youssar L."/>
            <person name="Gruening B.A."/>
            <person name="Erxleben A."/>
            <person name="Guenther S."/>
            <person name="Huettel W."/>
        </authorList>
    </citation>
    <scope>NUCLEOTIDE SEQUENCE [LARGE SCALE GENOMIC DNA]</scope>
    <source>
        <strain evidence="3">ATCC 74030 / MF5533</strain>
    </source>
</reference>
<proteinExistence type="predicted"/>
<gene>
    <name evidence="2" type="ORF">M7I_2791</name>
</gene>
<dbReference type="AlphaFoldDB" id="H0EJR1"/>
<keyword evidence="3" id="KW-1185">Reference proteome</keyword>
<evidence type="ECO:0000313" key="3">
    <source>
        <dbReference type="Proteomes" id="UP000005446"/>
    </source>
</evidence>
<organism evidence="2 3">
    <name type="scientific">Glarea lozoyensis (strain ATCC 74030 / MF5533)</name>
    <dbReference type="NCBI Taxonomy" id="1104152"/>
    <lineage>
        <taxon>Eukaryota</taxon>
        <taxon>Fungi</taxon>
        <taxon>Dikarya</taxon>
        <taxon>Ascomycota</taxon>
        <taxon>Pezizomycotina</taxon>
        <taxon>Leotiomycetes</taxon>
        <taxon>Helotiales</taxon>
        <taxon>Helotiaceae</taxon>
        <taxon>Glarea</taxon>
    </lineage>
</organism>
<evidence type="ECO:0000313" key="2">
    <source>
        <dbReference type="EMBL" id="EHL01248.1"/>
    </source>
</evidence>
<feature type="region of interest" description="Disordered" evidence="1">
    <location>
        <begin position="1"/>
        <end position="24"/>
    </location>
</feature>
<dbReference type="HOGENOM" id="CLU_060774_1_0_1"/>
<sequence>MVNKPVIPDAWDDDWESQADKEEGGVAIATSADVVKVTRAERLAQHAETNKKIWDSAEEPETFHFLAARDTVPLKSEFKPALKVLSRKPTPKRIQKIDPITGLSKMSLEDDDDEVVQTTQPTPEELRFKAQREREEKQKRYDEVRARIMGTPLNSGGNSPGAITPPIVGEGSKPRGKGRNRDSRQQDNLRSGSQHGVKDVPPGAHGQAVQRQ</sequence>
<comment type="caution">
    <text evidence="2">The sequence shown here is derived from an EMBL/GenBank/DDBJ whole genome shotgun (WGS) entry which is preliminary data.</text>
</comment>
<name>H0EJR1_GLAL7</name>
<protein>
    <recommendedName>
        <fullName evidence="4">SUZ domain-containing protein</fullName>
    </recommendedName>
</protein>
<accession>H0EJR1</accession>
<evidence type="ECO:0008006" key="4">
    <source>
        <dbReference type="Google" id="ProtNLM"/>
    </source>
</evidence>
<dbReference type="InParanoid" id="H0EJR1"/>
<evidence type="ECO:0000256" key="1">
    <source>
        <dbReference type="SAM" id="MobiDB-lite"/>
    </source>
</evidence>
<dbReference type="OrthoDB" id="5422283at2759"/>
<feature type="compositionally biased region" description="Basic and acidic residues" evidence="1">
    <location>
        <begin position="124"/>
        <end position="146"/>
    </location>
</feature>
<dbReference type="Proteomes" id="UP000005446">
    <property type="component" value="Unassembled WGS sequence"/>
</dbReference>
<feature type="region of interest" description="Disordered" evidence="1">
    <location>
        <begin position="87"/>
        <end position="212"/>
    </location>
</feature>